<keyword evidence="1" id="KW-0472">Membrane</keyword>
<dbReference type="InterPro" id="IPR036890">
    <property type="entry name" value="HATPase_C_sf"/>
</dbReference>
<accession>A0A1C7I5B0</accession>
<keyword evidence="5" id="KW-1185">Reference proteome</keyword>
<dbReference type="Gene3D" id="3.30.565.10">
    <property type="entry name" value="Histidine kinase-like ATPase, C-terminal domain"/>
    <property type="match status" value="1"/>
</dbReference>
<name>A0A1C7I5B0_9FIRM</name>
<dbReference type="RefSeq" id="WP_065541081.1">
    <property type="nucleotide sequence ID" value="NZ_CP015405.2"/>
</dbReference>
<dbReference type="SUPFAM" id="SSF55874">
    <property type="entry name" value="ATPase domain of HSP90 chaperone/DNA topoisomerase II/histidine kinase"/>
    <property type="match status" value="1"/>
</dbReference>
<keyword evidence="1" id="KW-0812">Transmembrane</keyword>
<protein>
    <submittedName>
        <fullName evidence="4">Sensor histidine kinase</fullName>
    </submittedName>
</protein>
<dbReference type="GO" id="GO:0000155">
    <property type="term" value="F:phosphorelay sensor kinase activity"/>
    <property type="evidence" value="ECO:0007669"/>
    <property type="project" value="InterPro"/>
</dbReference>
<dbReference type="GO" id="GO:0016020">
    <property type="term" value="C:membrane"/>
    <property type="evidence" value="ECO:0007669"/>
    <property type="project" value="InterPro"/>
</dbReference>
<proteinExistence type="predicted"/>
<dbReference type="InterPro" id="IPR010559">
    <property type="entry name" value="Sig_transdc_His_kin_internal"/>
</dbReference>
<dbReference type="OrthoDB" id="9776552at2"/>
<organism evidence="4 5">
    <name type="scientific">Blautia pseudococcoides</name>
    <dbReference type="NCBI Taxonomy" id="1796616"/>
    <lineage>
        <taxon>Bacteria</taxon>
        <taxon>Bacillati</taxon>
        <taxon>Bacillota</taxon>
        <taxon>Clostridia</taxon>
        <taxon>Lachnospirales</taxon>
        <taxon>Lachnospiraceae</taxon>
        <taxon>Blautia</taxon>
    </lineage>
</organism>
<evidence type="ECO:0000259" key="3">
    <source>
        <dbReference type="Pfam" id="PF06580"/>
    </source>
</evidence>
<keyword evidence="1" id="KW-1133">Transmembrane helix</keyword>
<sequence>MKLQDFSYRTQIFFSSLLLVIMPTIILGIATANRTSNEVQEDFSRSMDTITTQANLTLDTLLQDATKVADLHILNKDIRKIMITNYEDDVLGYSQDSYLLSSQLIQANRLNSNVTTCMFKNRYDYTFEYNIPSVKDQNTILDHMDEWAGTARNSDYYTYFAPVQQSSSVKKSILPMVKVLYDSFTFKEIGICYVGINFSAVENIANSAQTQNNVMLIYNADGGLAYASDKDFIGKDASPDLKKAIQDFNQKITKESSVRTEKLNIGSDSYLINGCYNKTTGWHIVHFMNNSLITQAYRNNLYHYAGIFLLAIFLGLILAALLSRGLTRSIRQLCEKIDSRDTSNYSDITVEGRISNQELQKVVHSFNRLNSRLTQSIQQNYQSRLNEQQMHIQVLQAQINHHFLYNTLNVIKSLADIHNVPEIKTIAMCMSELLRYNLKKVPIVLLKEELLQIQRYMTIQNIRFPGKFSFDYDVPDEFLGLEIPAFILQPFVENAIGHGFSEKEENCYISISANLEGNTLHFLIADNGQGMKKAELEELIDSLDKEIDFPADTSSHHSIGIRNVQQRIQSYYGKEYGLTIESFPGQGTLIDIALPYGKKPVLPCTEQKSAKQ</sequence>
<keyword evidence="4" id="KW-0418">Kinase</keyword>
<dbReference type="EMBL" id="CP015405">
    <property type="protein sequence ID" value="ANU74857.1"/>
    <property type="molecule type" value="Genomic_DNA"/>
</dbReference>
<gene>
    <name evidence="4" type="ORF">A4V09_03220</name>
</gene>
<feature type="transmembrane region" description="Helical" evidence="1">
    <location>
        <begin position="12"/>
        <end position="32"/>
    </location>
</feature>
<dbReference type="KEGG" id="byl:A4V09_03220"/>
<dbReference type="Proteomes" id="UP000092574">
    <property type="component" value="Chromosome"/>
</dbReference>
<feature type="transmembrane region" description="Helical" evidence="1">
    <location>
        <begin position="301"/>
        <end position="322"/>
    </location>
</feature>
<dbReference type="PANTHER" id="PTHR34220">
    <property type="entry name" value="SENSOR HISTIDINE KINASE YPDA"/>
    <property type="match status" value="1"/>
</dbReference>
<dbReference type="PANTHER" id="PTHR34220:SF7">
    <property type="entry name" value="SENSOR HISTIDINE KINASE YPDA"/>
    <property type="match status" value="1"/>
</dbReference>
<feature type="domain" description="Histidine kinase/HSP90-like ATPase" evidence="2">
    <location>
        <begin position="487"/>
        <end position="596"/>
    </location>
</feature>
<keyword evidence="4" id="KW-0808">Transferase</keyword>
<evidence type="ECO:0000313" key="5">
    <source>
        <dbReference type="Proteomes" id="UP000092574"/>
    </source>
</evidence>
<dbReference type="Pfam" id="PF06580">
    <property type="entry name" value="His_kinase"/>
    <property type="match status" value="1"/>
</dbReference>
<evidence type="ECO:0000313" key="4">
    <source>
        <dbReference type="EMBL" id="ANU74857.1"/>
    </source>
</evidence>
<feature type="domain" description="Signal transduction histidine kinase internal region" evidence="3">
    <location>
        <begin position="391"/>
        <end position="467"/>
    </location>
</feature>
<evidence type="ECO:0000259" key="2">
    <source>
        <dbReference type="Pfam" id="PF02518"/>
    </source>
</evidence>
<dbReference type="Gene3D" id="6.10.340.10">
    <property type="match status" value="1"/>
</dbReference>
<evidence type="ECO:0000256" key="1">
    <source>
        <dbReference type="SAM" id="Phobius"/>
    </source>
</evidence>
<reference evidence="4" key="1">
    <citation type="submission" date="2017-04" db="EMBL/GenBank/DDBJ databases">
        <title>Complete Genome Sequences of Twelve Strains of a Stable Defined Moderately Diverse Mouse Microbiota 2 (sDMDMm2).</title>
        <authorList>
            <person name="Uchimura Y."/>
            <person name="Wyss M."/>
            <person name="Brugiroux S."/>
            <person name="Limenitakis J.P."/>
            <person name="Stecher B."/>
            <person name="McCoy K.D."/>
            <person name="Macpherson A.J."/>
        </authorList>
    </citation>
    <scope>NUCLEOTIDE SEQUENCE</scope>
    <source>
        <strain evidence="4">YL58</strain>
    </source>
</reference>
<dbReference type="AlphaFoldDB" id="A0A1C7I5B0"/>
<dbReference type="InterPro" id="IPR050640">
    <property type="entry name" value="Bact_2-comp_sensor_kinase"/>
</dbReference>
<dbReference type="STRING" id="1796616.A4V09_03220"/>
<dbReference type="Pfam" id="PF02518">
    <property type="entry name" value="HATPase_c"/>
    <property type="match status" value="1"/>
</dbReference>
<dbReference type="InterPro" id="IPR003594">
    <property type="entry name" value="HATPase_dom"/>
</dbReference>